<dbReference type="Proteomes" id="UP000276358">
    <property type="component" value="Segment"/>
</dbReference>
<evidence type="ECO:0000313" key="4">
    <source>
        <dbReference type="EMBL" id="SNB48275.1"/>
    </source>
</evidence>
<dbReference type="Proteomes" id="UP000154367">
    <property type="component" value="Segment"/>
</dbReference>
<dbReference type="EMBL" id="LN864566">
    <property type="protein sequence ID" value="CRL86890.1"/>
    <property type="molecule type" value="Genomic_DNA"/>
</dbReference>
<evidence type="ECO:0000313" key="14">
    <source>
        <dbReference type="EMBL" id="SNB53377.1"/>
    </source>
</evidence>
<evidence type="ECO:0000313" key="1">
    <source>
        <dbReference type="EMBL" id="CAB5514090.1"/>
    </source>
</evidence>
<organismHost>
    <name type="scientific">Mus musculus</name>
    <name type="common">Mouse</name>
    <dbReference type="NCBI Taxonomy" id="10090"/>
</organismHost>
<organismHost>
    <name type="scientific">Apodemus sylvaticus</name>
    <name type="common">European woodmouse</name>
    <dbReference type="NCBI Taxonomy" id="10129"/>
</organismHost>
<evidence type="ECO:0000313" key="20">
    <source>
        <dbReference type="EMBL" id="SPN68223.1"/>
    </source>
</evidence>
<reference evidence="4" key="3">
    <citation type="submission" date="2017-06" db="EMBL/GenBank/DDBJ databases">
        <authorList>
            <person name="Kim H.J."/>
            <person name="Triplett B.A."/>
        </authorList>
    </citation>
    <scope>NUCLEOTIDE SEQUENCE</scope>
    <source>
        <strain evidence="15">Ger 2010 MKY</strain>
        <strain evidence="7">Ger/2007/Vole</strain>
        <strain evidence="8">Ger/2010/Alpaca</strain>
        <strain evidence="9">Ger/2010/Cat</strain>
        <strain evidence="4">Ger/2010/Racoon</strain>
        <strain evidence="13">Ger/2010/Rat</strain>
        <strain evidence="10">Ger/2012/Alpaca</strain>
        <strain evidence="6">Ger/2013/Alpaca</strain>
        <strain evidence="17">Ger/2014/Cat1</strain>
        <strain evidence="16">Ger/2014/Cat2</strain>
        <strain evidence="5">Ger/2015/Cat1</strain>
        <strain evidence="18">Ger/2015/Cat2</strain>
        <strain evidence="12">Ger/2015/Cat3</strain>
        <strain evidence="11">Ger/2015/Cat4</strain>
        <strain evidence="14">Ger/2015/Human1</strain>
        <strain evidence="24">Ger/2017/Alpaca2</strain>
    </source>
</reference>
<dbReference type="Proteomes" id="UP000280293">
    <property type="component" value="Segment"/>
</dbReference>
<evidence type="ECO:0000313" key="9">
    <source>
        <dbReference type="EMBL" id="SNB50227.1"/>
    </source>
</evidence>
<dbReference type="Proteomes" id="UP000279092">
    <property type="component" value="Segment"/>
</dbReference>
<evidence type="ECO:0000313" key="18">
    <source>
        <dbReference type="EMBL" id="SNB68955.1"/>
    </source>
</evidence>
<evidence type="ECO:0000313" key="19">
    <source>
        <dbReference type="EMBL" id="SPN67937.1"/>
    </source>
</evidence>
<dbReference type="Proteomes" id="UP000272949">
    <property type="component" value="Segment"/>
</dbReference>
<evidence type="ECO:0000313" key="8">
    <source>
        <dbReference type="EMBL" id="SNB50198.1"/>
    </source>
</evidence>
<dbReference type="Proteomes" id="UP000279063">
    <property type="component" value="Segment"/>
</dbReference>
<name>A0A0K2YSF2_COWPX</name>
<dbReference type="EMBL" id="LT896731">
    <property type="protein sequence ID" value="SNB50530.1"/>
    <property type="molecule type" value="Genomic_DNA"/>
</dbReference>
<dbReference type="EMBL" id="LT993231">
    <property type="protein sequence ID" value="SPN68783.1"/>
    <property type="molecule type" value="Genomic_DNA"/>
</dbReference>
<evidence type="ECO:0000313" key="22">
    <source>
        <dbReference type="EMBL" id="SPN68783.1"/>
    </source>
</evidence>
<reference evidence="2" key="1">
    <citation type="journal article" date="2015" name="J. Virol.">
        <title>Out of the reservoir: Phenotypic and genotypic characterization of a novel cowpox virus isolated from a common vole.</title>
        <authorList>
            <person name="Hoffmann D."/>
            <person name="Franke A."/>
            <person name="Jenckel M."/>
            <person name="Tamosiunaite A."/>
            <person name="Schluckebier J."/>
            <person name="Granzow H."/>
            <person name="Hoffmann B."/>
            <person name="Fischer S."/>
            <person name="Ulrich R.G."/>
            <person name="Hoper D."/>
            <person name="Goller K."/>
            <person name="Osterrieder N."/>
            <person name="Beer M."/>
        </authorList>
    </citation>
    <scope>NUCLEOTIDE SEQUENCE [LARGE SCALE GENOMIC DNA]</scope>
    <source>
        <strain evidence="3">FM2292</strain>
        <strain evidence="2">RatPox09</strain>
    </source>
</reference>
<organismHost>
    <name type="scientific">Myodes glareolus</name>
    <name type="common">Bank vole</name>
    <name type="synonym">Clethrionomys glareolus</name>
    <dbReference type="NCBI Taxonomy" id="447135"/>
</organismHost>
<proteinExistence type="predicted"/>
<dbReference type="Proteomes" id="UP000267117">
    <property type="component" value="Segment"/>
</dbReference>
<dbReference type="EMBL" id="LT896723">
    <property type="protein sequence ID" value="SNB57775.1"/>
    <property type="molecule type" value="Genomic_DNA"/>
</dbReference>
<dbReference type="EMBL" id="LT993232">
    <property type="protein sequence ID" value="SPN69064.1"/>
    <property type="molecule type" value="Genomic_DNA"/>
</dbReference>
<dbReference type="EMBL" id="LT896726">
    <property type="protein sequence ID" value="SNB50360.1"/>
    <property type="molecule type" value="Genomic_DNA"/>
</dbReference>
<dbReference type="Proteomes" id="UP000269844">
    <property type="component" value="Segment"/>
</dbReference>
<gene>
    <name evidence="2" type="primary">gCPXV0143</name>
</gene>
<evidence type="ECO:0000313" key="6">
    <source>
        <dbReference type="EMBL" id="SNB48903.1"/>
    </source>
</evidence>
<dbReference type="EMBL" id="LT993230">
    <property type="protein sequence ID" value="SPN68502.1"/>
    <property type="molecule type" value="Genomic_DNA"/>
</dbReference>
<dbReference type="EMBL" id="LT896724">
    <property type="protein sequence ID" value="SNB48555.1"/>
    <property type="molecule type" value="Genomic_DNA"/>
</dbReference>
<dbReference type="EMBL" id="LT896719">
    <property type="protein sequence ID" value="SNB48903.1"/>
    <property type="molecule type" value="Genomic_DNA"/>
</dbReference>
<evidence type="ECO:0000313" key="12">
    <source>
        <dbReference type="EMBL" id="SNB51671.1"/>
    </source>
</evidence>
<dbReference type="EMBL" id="LT993226">
    <property type="protein sequence ID" value="SPN67937.1"/>
    <property type="molecule type" value="Genomic_DNA"/>
</dbReference>
<dbReference type="Proteomes" id="UP000277503">
    <property type="component" value="Segment"/>
</dbReference>
<dbReference type="Proteomes" id="UP000277211">
    <property type="component" value="Segment"/>
</dbReference>
<dbReference type="Proteomes" id="UP000271295">
    <property type="component" value="Segment"/>
</dbReference>
<dbReference type="EMBL" id="LT896721">
    <property type="protein sequence ID" value="SNB54028.1"/>
    <property type="molecule type" value="Genomic_DNA"/>
</dbReference>
<dbReference type="EMBL" id="LT896732">
    <property type="protein sequence ID" value="SPQ84315.1"/>
    <property type="molecule type" value="Genomic_DNA"/>
</dbReference>
<accession>A0A0K2YSF2</accession>
<dbReference type="Proteomes" id="UP000509403">
    <property type="component" value="Segment"/>
</dbReference>
<dbReference type="Proteomes" id="UP000267787">
    <property type="component" value="Segment"/>
</dbReference>
<evidence type="ECO:0000313" key="10">
    <source>
        <dbReference type="EMBL" id="SNB50360.1"/>
    </source>
</evidence>
<dbReference type="Proteomes" id="UP000272857">
    <property type="component" value="Segment"/>
</dbReference>
<dbReference type="EMBL" id="LT993228">
    <property type="protein sequence ID" value="SPN68223.1"/>
    <property type="molecule type" value="Genomic_DNA"/>
</dbReference>
<organismHost>
    <name type="scientific">Microtus agrestis</name>
    <name type="common">Short-tailed field vole</name>
    <dbReference type="NCBI Taxonomy" id="29092"/>
</organismHost>
<reference evidence="1" key="5">
    <citation type="submission" date="2020-05" db="EMBL/GenBank/DDBJ databases">
        <authorList>
            <consortium name="IVD NGS Lab"/>
        </authorList>
    </citation>
    <scope>NUCLEOTIDE SEQUENCE [LARGE SCALE GENOMIC DNA]</scope>
    <source>
        <strain evidence="24">Ger/2017/Alpaca2</strain>
        <strain evidence="1">GerMygEK 938/17</strain>
    </source>
</reference>
<evidence type="ECO:0000313" key="23">
    <source>
        <dbReference type="EMBL" id="SPN69064.1"/>
    </source>
</evidence>
<dbReference type="Proteomes" id="UP000278652">
    <property type="component" value="Segment"/>
</dbReference>
<organismHost>
    <name type="scientific">Bos taurus</name>
    <name type="common">Bovine</name>
    <dbReference type="NCBI Taxonomy" id="9913"/>
</organismHost>
<dbReference type="EMBL" id="LT896722">
    <property type="protein sequence ID" value="SNB49300.1"/>
    <property type="molecule type" value="Genomic_DNA"/>
</dbReference>
<dbReference type="Proteomes" id="UP000273263">
    <property type="component" value="Segment"/>
</dbReference>
<organismHost>
    <name type="scientific">Felis catus</name>
    <name type="common">Cat</name>
    <name type="synonym">Felis silvestris catus</name>
    <dbReference type="NCBI Taxonomy" id="9685"/>
</organismHost>
<reference evidence="19" key="4">
    <citation type="submission" date="2018-04" db="EMBL/GenBank/DDBJ databases">
        <authorList>
            <person name="Go L.Y."/>
            <person name="Mitchell J.A."/>
        </authorList>
    </citation>
    <scope>NUCLEOTIDE SEQUENCE</scope>
    <source>
        <strain evidence="19">Ger/2014/Human</strain>
        <strain evidence="23">Ger/2015/Human2</strain>
        <strain evidence="22">Ger/2015/Prairie-dog</strain>
        <strain evidence="21">Ger/2017/Alpaca1</strain>
        <strain evidence="20">Ger/2017/common vole FMEimka</strain>
    </source>
</reference>
<evidence type="ECO:0000313" key="3">
    <source>
        <dbReference type="EMBL" id="CRL86890.1"/>
    </source>
</evidence>
<dbReference type="Proteomes" id="UP000270432">
    <property type="component" value="Segment"/>
</dbReference>
<dbReference type="EMBL" id="LT896728">
    <property type="protein sequence ID" value="SNB52903.1"/>
    <property type="molecule type" value="Genomic_DNA"/>
</dbReference>
<evidence type="ECO:0000313" key="13">
    <source>
        <dbReference type="EMBL" id="SNB52903.1"/>
    </source>
</evidence>
<evidence type="ECO:0000313" key="24">
    <source>
        <dbReference type="EMBL" id="SPQ84315.1"/>
    </source>
</evidence>
<evidence type="ECO:0000313" key="2">
    <source>
        <dbReference type="EMBL" id="CRL86594.1"/>
    </source>
</evidence>
<dbReference type="EMBL" id="LT896718">
    <property type="protein sequence ID" value="SNB50198.1"/>
    <property type="molecule type" value="Genomic_DNA"/>
</dbReference>
<dbReference type="Proteomes" id="UP000269429">
    <property type="component" value="Genome"/>
</dbReference>
<evidence type="ECO:0000313" key="5">
    <source>
        <dbReference type="EMBL" id="SNB48555.1"/>
    </source>
</evidence>
<reference evidence="2" key="2">
    <citation type="submission" date="2015-05" db="EMBL/GenBank/DDBJ databases">
        <title>Utilizing next-generation sequencing to resolve the backbone and inform taxonomy of the Core Goodeniaceae.</title>
        <authorList>
            <person name="Michener P.S."/>
            <person name="Gardner A.G."/>
            <person name="Jabaily R.S."/>
            <person name="Sessa E."/>
        </authorList>
    </citation>
    <scope>NUCLEOTIDE SEQUENCE</scope>
    <source>
        <strain evidence="3">FM2292</strain>
        <strain evidence="2">RatPox09</strain>
    </source>
</reference>
<sequence length="63" mass="7437">MIYLITNPPYVELEKYIKCFPLSVCIRLIKYLNLELMFNVTNSSPYNTPLFIFRFGYNSLSCS</sequence>
<dbReference type="EMBL" id="LT896720">
    <property type="protein sequence ID" value="SNB53377.1"/>
    <property type="molecule type" value="Genomic_DNA"/>
</dbReference>
<dbReference type="EMBL" id="LT896730">
    <property type="protein sequence ID" value="SNB48275.1"/>
    <property type="molecule type" value="Genomic_DNA"/>
</dbReference>
<dbReference type="Proteomes" id="UP000164362">
    <property type="component" value="Segment"/>
</dbReference>
<dbReference type="Proteomes" id="UP000279758">
    <property type="component" value="Segment"/>
</dbReference>
<dbReference type="Proteomes" id="UP000276188">
    <property type="component" value="Segment"/>
</dbReference>
<organism evidence="2">
    <name type="scientific">Cowpox virus</name>
    <name type="common">CPV</name>
    <dbReference type="NCBI Taxonomy" id="10243"/>
    <lineage>
        <taxon>Viruses</taxon>
        <taxon>Varidnaviria</taxon>
        <taxon>Bamfordvirae</taxon>
        <taxon>Nucleocytoviricota</taxon>
        <taxon>Pokkesviricetes</taxon>
        <taxon>Chitovirales</taxon>
        <taxon>Poxviridae</taxon>
        <taxon>Chordopoxvirinae</taxon>
        <taxon>Orthopoxvirus</taxon>
        <taxon>Orthopoxvirus cowpox</taxon>
    </lineage>
</organism>
<dbReference type="EMBL" id="LT896725">
    <property type="protein sequence ID" value="SNB56636.1"/>
    <property type="molecule type" value="Genomic_DNA"/>
</dbReference>
<organismHost>
    <name type="scientific">Loxodonta africana</name>
    <name type="common">African elephant</name>
    <dbReference type="NCBI Taxonomy" id="9785"/>
</organismHost>
<dbReference type="EMBL" id="LN864565">
    <property type="protein sequence ID" value="CRL86594.1"/>
    <property type="molecule type" value="Genomic_DNA"/>
</dbReference>
<evidence type="ECO:0000313" key="21">
    <source>
        <dbReference type="EMBL" id="SPN68502.1"/>
    </source>
</evidence>
<evidence type="ECO:0000313" key="16">
    <source>
        <dbReference type="EMBL" id="SNB56636.1"/>
    </source>
</evidence>
<organismHost>
    <name type="scientific">Homo sapiens</name>
    <name type="common">Human</name>
    <dbReference type="NCBI Taxonomy" id="9606"/>
</organismHost>
<dbReference type="EMBL" id="LR812035">
    <property type="protein sequence ID" value="CAB5514090.1"/>
    <property type="molecule type" value="Genomic_DNA"/>
</dbReference>
<dbReference type="EMBL" id="LT896729">
    <property type="protein sequence ID" value="SNB50227.1"/>
    <property type="molecule type" value="Genomic_DNA"/>
</dbReference>
<evidence type="ECO:0000313" key="11">
    <source>
        <dbReference type="EMBL" id="SNB50530.1"/>
    </source>
</evidence>
<dbReference type="Proteomes" id="UP000275471">
    <property type="component" value="Segment"/>
</dbReference>
<dbReference type="Proteomes" id="UP000274633">
    <property type="component" value="Segment"/>
</dbReference>
<dbReference type="Proteomes" id="UP000269688">
    <property type="component" value="Segment"/>
</dbReference>
<evidence type="ECO:0000313" key="17">
    <source>
        <dbReference type="EMBL" id="SNB57775.1"/>
    </source>
</evidence>
<evidence type="ECO:0000313" key="7">
    <source>
        <dbReference type="EMBL" id="SNB49300.1"/>
    </source>
</evidence>
<evidence type="ECO:0000313" key="15">
    <source>
        <dbReference type="EMBL" id="SNB54028.1"/>
    </source>
</evidence>
<dbReference type="EMBL" id="LT896727">
    <property type="protein sequence ID" value="SNB68955.1"/>
    <property type="molecule type" value="Genomic_DNA"/>
</dbReference>
<protein>
    <submittedName>
        <fullName evidence="2">Uncharacterized protein</fullName>
    </submittedName>
</protein>
<dbReference type="EMBL" id="LT896733">
    <property type="protein sequence ID" value="SNB51671.1"/>
    <property type="molecule type" value="Genomic_DNA"/>
</dbReference>